<dbReference type="Gene3D" id="2.180.10.10">
    <property type="entry name" value="RHS repeat-associated core"/>
    <property type="match status" value="1"/>
</dbReference>
<reference evidence="2 3" key="1">
    <citation type="submission" date="2019-03" db="EMBL/GenBank/DDBJ databases">
        <title>Diversity of the mouse oral microbiome.</title>
        <authorList>
            <person name="Joseph S."/>
            <person name="Aduse-Opoku J."/>
            <person name="Curtis M."/>
            <person name="Wade W."/>
            <person name="Hashim A."/>
        </authorList>
    </citation>
    <scope>NUCLEOTIDE SEQUENCE [LARGE SCALE GENOMIC DNA]</scope>
    <source>
        <strain evidence="2 3">P2318</strain>
    </source>
</reference>
<sequence length="1028" mass="116753">METIKRFLLSFLMVFFFCPLILAQYGYSFDSAIPVEFPPGQSSFTDMCDTNYFGFYPYAYYSERHGRLIYTDGSAVFYRLQTTREESVTIHNWGSPNLGFTTLFLVEPIDPDAVPGGEYNCDSVYNVALSDVGACYDLEALQAPTSMTTENQGYIHIDRLPAGVYYIIAAGYKGSNGSVNNGFLQTTVTLHLSVPEEPEVPDEHVMVTPSSDHNYIETIVPRIAGFVPSSVLSLKSATHHIAYYDGLGRPVQTIDYKASPDRKDIISLQEYDEQGRAGRQWLPTERCRGVEGRFSDSERLSRDIQNYYEDVGAFSYPVYEDCPLNRMNESYGPGEEWHVAGKSHRQRYRINTPTDRCLYFELEGPSACPKPRLPIPYPAYELDVQETEDEDGHLLFTFIDKEGHVVLQRQVADSDTLDTYRLYDDFGNLCFVLPPSAVDGLVDGTDACSDILDRYAYQYRYDSKHRCFCKKLPGCDWVETIYDNADQPVFTQDGEQRKRNEWSFCFTDMFGRVTLSGIYHGTPNRIACGSSRIYSVFGAPSQRDFYGHGLFYFRDSFDLDSIDVLQRNYYDTYDSLPDAFPELVYDGDPQYGKCYINSTASTGLLTATVVRVLDGDKGHEQYTRFYYDRDRNLIQSRQLRLAGQLIVHKTSFDFSGQLLSSCEEYDGHVSLSKRFYYDHVGRLVRELHVIDSDTTRFLYDYDGVGRDIRLTRVHGSDSLRMDYKYNLRGWLTSVASPFFSQALFYTDGPGAPCYNGNISGMMWKADNDSVIKGYRFSYDGLLRLQDAAYGEGASLSDSPNRFSEQVTEYDKQGNILGLRRYGKTRNGDYGLIDNLSLVYDGNRLQSVTDNATLSSASFGMEFMDGSNSSIEYFYNANGNLIKDLNKKIVDIQYNFLNLPCRVEFENGNSISYLYDANGTKLRATHVIGNDTTVTDYCGNVIYENGVPSTLLTQYGYISLSDNKYHYFLQDHQGNTRVVVGQNGKVEEVNDYYPFGGLMASSVGDVQPYKYNGKELDRKGGLDWYDYGA</sequence>
<accession>A0A8H0CZM2</accession>
<dbReference type="AlphaFoldDB" id="A0A8H0CZM2"/>
<feature type="domain" description="DUF6443" evidence="1">
    <location>
        <begin position="232"/>
        <end position="349"/>
    </location>
</feature>
<dbReference type="InterPro" id="IPR050708">
    <property type="entry name" value="T6SS_VgrG/RHS"/>
</dbReference>
<evidence type="ECO:0000259" key="1">
    <source>
        <dbReference type="Pfam" id="PF20041"/>
    </source>
</evidence>
<evidence type="ECO:0000313" key="3">
    <source>
        <dbReference type="Proteomes" id="UP000298073"/>
    </source>
</evidence>
<comment type="caution">
    <text evidence="2">The sequence shown here is derived from an EMBL/GenBank/DDBJ whole genome shotgun (WGS) entry which is preliminary data.</text>
</comment>
<dbReference type="PANTHER" id="PTHR32305">
    <property type="match status" value="1"/>
</dbReference>
<protein>
    <submittedName>
        <fullName evidence="2">RHS repeat protein</fullName>
    </submittedName>
</protein>
<dbReference type="PANTHER" id="PTHR32305:SF15">
    <property type="entry name" value="PROTEIN RHSA-RELATED"/>
    <property type="match status" value="1"/>
</dbReference>
<dbReference type="Proteomes" id="UP000298073">
    <property type="component" value="Unassembled WGS sequence"/>
</dbReference>
<name>A0A8H0CZM2_9BACE</name>
<proteinExistence type="predicted"/>
<dbReference type="RefSeq" id="WP_135039426.1">
    <property type="nucleotide sequence ID" value="NZ_JADGKQ010000095.1"/>
</dbReference>
<feature type="non-terminal residue" evidence="2">
    <location>
        <position position="1028"/>
    </location>
</feature>
<dbReference type="EMBL" id="SPPV01000095">
    <property type="protein sequence ID" value="TFU44799.1"/>
    <property type="molecule type" value="Genomic_DNA"/>
</dbReference>
<dbReference type="Pfam" id="PF20041">
    <property type="entry name" value="DUF6443"/>
    <property type="match status" value="1"/>
</dbReference>
<dbReference type="InterPro" id="IPR045619">
    <property type="entry name" value="DUF6443"/>
</dbReference>
<organism evidence="2 3">
    <name type="scientific">Bacteroides acidifaciens</name>
    <dbReference type="NCBI Taxonomy" id="85831"/>
    <lineage>
        <taxon>Bacteria</taxon>
        <taxon>Pseudomonadati</taxon>
        <taxon>Bacteroidota</taxon>
        <taxon>Bacteroidia</taxon>
        <taxon>Bacteroidales</taxon>
        <taxon>Bacteroidaceae</taxon>
        <taxon>Bacteroides</taxon>
    </lineage>
</organism>
<evidence type="ECO:0000313" key="2">
    <source>
        <dbReference type="EMBL" id="TFU44799.1"/>
    </source>
</evidence>
<gene>
    <name evidence="2" type="ORF">E4T97_21155</name>
</gene>